<dbReference type="EMBL" id="BKCJ010001991">
    <property type="protein sequence ID" value="GEU45482.1"/>
    <property type="molecule type" value="Genomic_DNA"/>
</dbReference>
<organism evidence="1">
    <name type="scientific">Tanacetum cinerariifolium</name>
    <name type="common">Dalmatian daisy</name>
    <name type="synonym">Chrysanthemum cinerariifolium</name>
    <dbReference type="NCBI Taxonomy" id="118510"/>
    <lineage>
        <taxon>Eukaryota</taxon>
        <taxon>Viridiplantae</taxon>
        <taxon>Streptophyta</taxon>
        <taxon>Embryophyta</taxon>
        <taxon>Tracheophyta</taxon>
        <taxon>Spermatophyta</taxon>
        <taxon>Magnoliopsida</taxon>
        <taxon>eudicotyledons</taxon>
        <taxon>Gunneridae</taxon>
        <taxon>Pentapetalae</taxon>
        <taxon>asterids</taxon>
        <taxon>campanulids</taxon>
        <taxon>Asterales</taxon>
        <taxon>Asteraceae</taxon>
        <taxon>Asteroideae</taxon>
        <taxon>Anthemideae</taxon>
        <taxon>Anthemidinae</taxon>
        <taxon>Tanacetum</taxon>
    </lineage>
</organism>
<accession>A0A6L2K9T2</accession>
<proteinExistence type="predicted"/>
<comment type="caution">
    <text evidence="1">The sequence shown here is derived from an EMBL/GenBank/DDBJ whole genome shotgun (WGS) entry which is preliminary data.</text>
</comment>
<name>A0A6L2K9T2_TANCI</name>
<gene>
    <name evidence="1" type="ORF">Tci_017460</name>
</gene>
<evidence type="ECO:0000313" key="1">
    <source>
        <dbReference type="EMBL" id="GEU45482.1"/>
    </source>
</evidence>
<sequence length="101" mass="11925">MMAVKDIVNRLLEEVEVESFWEEGDDFGVDVLHFHTCFTDILGFLEKLKWWFDQDIDDEGEEDEEVSISLLSLKIYSFEEIGVQVMTFMRRVLMDPRDNIG</sequence>
<reference evidence="1" key="1">
    <citation type="journal article" date="2019" name="Sci. Rep.">
        <title>Draft genome of Tanacetum cinerariifolium, the natural source of mosquito coil.</title>
        <authorList>
            <person name="Yamashiro T."/>
            <person name="Shiraishi A."/>
            <person name="Satake H."/>
            <person name="Nakayama K."/>
        </authorList>
    </citation>
    <scope>NUCLEOTIDE SEQUENCE</scope>
</reference>
<dbReference type="AlphaFoldDB" id="A0A6L2K9T2"/>
<protein>
    <submittedName>
        <fullName evidence="1">Uncharacterized protein</fullName>
    </submittedName>
</protein>